<keyword evidence="2" id="KW-1185">Reference proteome</keyword>
<dbReference type="AlphaFoldDB" id="A0A3M7QBN1"/>
<dbReference type="STRING" id="10195.A0A3M7QBN1"/>
<evidence type="ECO:0000313" key="1">
    <source>
        <dbReference type="EMBL" id="RNA08826.1"/>
    </source>
</evidence>
<organism evidence="1 2">
    <name type="scientific">Brachionus plicatilis</name>
    <name type="common">Marine rotifer</name>
    <name type="synonym">Brachionus muelleri</name>
    <dbReference type="NCBI Taxonomy" id="10195"/>
    <lineage>
        <taxon>Eukaryota</taxon>
        <taxon>Metazoa</taxon>
        <taxon>Spiralia</taxon>
        <taxon>Gnathifera</taxon>
        <taxon>Rotifera</taxon>
        <taxon>Eurotatoria</taxon>
        <taxon>Monogononta</taxon>
        <taxon>Pseudotrocha</taxon>
        <taxon>Ploima</taxon>
        <taxon>Brachionidae</taxon>
        <taxon>Brachionus</taxon>
    </lineage>
</organism>
<dbReference type="OrthoDB" id="73353at2759"/>
<dbReference type="Proteomes" id="UP000276133">
    <property type="component" value="Unassembled WGS sequence"/>
</dbReference>
<sequence>MFGFSYDEPAEKPDPEYTIVETELEKKLKNINLDDFFDINIRDELNLNTDNIIGNQEQIFQMLKDGITLQTPLMDNAEKDLTEIDFKIDFYRSVIFEDGQRDSKMRNNNFLLKKGSDQFSTISFASSQNYLTENEVEEKIKNNQMFYPTLKIEKKSIARSSAKKSMENFNYSGFSDHELTELPGHVEAAQLLNSLSTKMGFKKNFLKYWTVIIRTDANHFNFWEYC</sequence>
<dbReference type="EMBL" id="REGN01006614">
    <property type="protein sequence ID" value="RNA08826.1"/>
    <property type="molecule type" value="Genomic_DNA"/>
</dbReference>
<proteinExistence type="predicted"/>
<gene>
    <name evidence="1" type="ORF">BpHYR1_053909</name>
</gene>
<comment type="caution">
    <text evidence="1">The sequence shown here is derived from an EMBL/GenBank/DDBJ whole genome shotgun (WGS) entry which is preliminary data.</text>
</comment>
<accession>A0A3M7QBN1</accession>
<protein>
    <submittedName>
        <fullName evidence="1">Uncharacterized protein</fullName>
    </submittedName>
</protein>
<name>A0A3M7QBN1_BRAPC</name>
<evidence type="ECO:0000313" key="2">
    <source>
        <dbReference type="Proteomes" id="UP000276133"/>
    </source>
</evidence>
<reference evidence="1 2" key="1">
    <citation type="journal article" date="2018" name="Sci. Rep.">
        <title>Genomic signatures of local adaptation to the degree of environmental predictability in rotifers.</title>
        <authorList>
            <person name="Franch-Gras L."/>
            <person name="Hahn C."/>
            <person name="Garcia-Roger E.M."/>
            <person name="Carmona M.J."/>
            <person name="Serra M."/>
            <person name="Gomez A."/>
        </authorList>
    </citation>
    <scope>NUCLEOTIDE SEQUENCE [LARGE SCALE GENOMIC DNA]</scope>
    <source>
        <strain evidence="1">HYR1</strain>
    </source>
</reference>